<proteinExistence type="predicted"/>
<dbReference type="InterPro" id="IPR013694">
    <property type="entry name" value="VIT"/>
</dbReference>
<dbReference type="EMBL" id="UINC01214359">
    <property type="protein sequence ID" value="SVE39557.1"/>
    <property type="molecule type" value="Genomic_DNA"/>
</dbReference>
<dbReference type="Pfam" id="PF08487">
    <property type="entry name" value="VIT"/>
    <property type="match status" value="1"/>
</dbReference>
<dbReference type="PANTHER" id="PTHR45737:SF6">
    <property type="entry name" value="VON WILLEBRAND FACTOR A DOMAIN-CONTAINING PROTEIN 5A"/>
    <property type="match status" value="1"/>
</dbReference>
<evidence type="ECO:0000313" key="2">
    <source>
        <dbReference type="EMBL" id="SVE39557.1"/>
    </source>
</evidence>
<organism evidence="2">
    <name type="scientific">marine metagenome</name>
    <dbReference type="NCBI Taxonomy" id="408172"/>
    <lineage>
        <taxon>unclassified sequences</taxon>
        <taxon>metagenomes</taxon>
        <taxon>ecological metagenomes</taxon>
    </lineage>
</organism>
<gene>
    <name evidence="2" type="ORF">METZ01_LOCUS492411</name>
</gene>
<accession>A0A383D4S0</accession>
<dbReference type="SMART" id="SM00609">
    <property type="entry name" value="VIT"/>
    <property type="match status" value="1"/>
</dbReference>
<dbReference type="PANTHER" id="PTHR45737">
    <property type="entry name" value="VON WILLEBRAND FACTOR A DOMAIN-CONTAINING PROTEIN 5A"/>
    <property type="match status" value="1"/>
</dbReference>
<dbReference type="AlphaFoldDB" id="A0A383D4S0"/>
<name>A0A383D4S0_9ZZZZ</name>
<reference evidence="2" key="1">
    <citation type="submission" date="2018-05" db="EMBL/GenBank/DDBJ databases">
        <authorList>
            <person name="Lanie J.A."/>
            <person name="Ng W.-L."/>
            <person name="Kazmierczak K.M."/>
            <person name="Andrzejewski T.M."/>
            <person name="Davidsen T.M."/>
            <person name="Wayne K.J."/>
            <person name="Tettelin H."/>
            <person name="Glass J.I."/>
            <person name="Rusch D."/>
            <person name="Podicherti R."/>
            <person name="Tsui H.-C.T."/>
            <person name="Winkler M.E."/>
        </authorList>
    </citation>
    <scope>NUCLEOTIDE SEQUENCE</scope>
</reference>
<evidence type="ECO:0000259" key="1">
    <source>
        <dbReference type="PROSITE" id="PS51468"/>
    </source>
</evidence>
<sequence length="138" mass="15017">MTLIALLVVSSLSSATQSPTLGRAMRAQDAEAGTLLVRASDQGQFRPMPTLATSVDIQVTGMIARSTVTQHFGNPTDQWLEGTYVFPLPESSAVDTLLMKVGERVIVGEIEERAEAKKIYEKAKKEGKKASLLEQERP</sequence>
<feature type="domain" description="VIT" evidence="1">
    <location>
        <begin position="34"/>
        <end position="138"/>
    </location>
</feature>
<dbReference type="PROSITE" id="PS51468">
    <property type="entry name" value="VIT"/>
    <property type="match status" value="1"/>
</dbReference>
<feature type="non-terminal residue" evidence="2">
    <location>
        <position position="138"/>
    </location>
</feature>
<protein>
    <recommendedName>
        <fullName evidence="1">VIT domain-containing protein</fullName>
    </recommendedName>
</protein>